<evidence type="ECO:0000259" key="7">
    <source>
        <dbReference type="PROSITE" id="PS50075"/>
    </source>
</evidence>
<dbReference type="SMART" id="SM00823">
    <property type="entry name" value="PKS_PP"/>
    <property type="match status" value="1"/>
</dbReference>
<dbReference type="InterPro" id="IPR020806">
    <property type="entry name" value="PKS_PP-bd"/>
</dbReference>
<dbReference type="Gene3D" id="1.10.1240.100">
    <property type="match status" value="1"/>
</dbReference>
<dbReference type="PROSITE" id="PS50075">
    <property type="entry name" value="CARRIER"/>
    <property type="match status" value="1"/>
</dbReference>
<dbReference type="SUPFAM" id="SSF53901">
    <property type="entry name" value="Thiolase-like"/>
    <property type="match status" value="1"/>
</dbReference>
<comment type="caution">
    <text evidence="9">The sequence shown here is derived from an EMBL/GenBank/DDBJ whole genome shotgun (WGS) entry which is preliminary data.</text>
</comment>
<evidence type="ECO:0000313" key="9">
    <source>
        <dbReference type="EMBL" id="PPK67113.1"/>
    </source>
</evidence>
<dbReference type="GO" id="GO:0004315">
    <property type="term" value="F:3-oxoacyl-[acyl-carrier-protein] synthase activity"/>
    <property type="evidence" value="ECO:0007669"/>
    <property type="project" value="InterPro"/>
</dbReference>
<dbReference type="GO" id="GO:0031177">
    <property type="term" value="F:phosphopantetheine binding"/>
    <property type="evidence" value="ECO:0007669"/>
    <property type="project" value="InterPro"/>
</dbReference>
<dbReference type="CDD" id="cd00833">
    <property type="entry name" value="PKS"/>
    <property type="match status" value="1"/>
</dbReference>
<name>A0A2S6GPL8_9PSEU</name>
<dbReference type="FunFam" id="3.40.47.10:FF:000042">
    <property type="entry name" value="Polyketide synthase Pks13"/>
    <property type="match status" value="1"/>
</dbReference>
<dbReference type="Pfam" id="PF00550">
    <property type="entry name" value="PP-binding"/>
    <property type="match status" value="1"/>
</dbReference>
<dbReference type="InterPro" id="IPR016039">
    <property type="entry name" value="Thiolase-like"/>
</dbReference>
<keyword evidence="4" id="KW-0276">Fatty acid metabolism</keyword>
<dbReference type="PROSITE" id="PS00606">
    <property type="entry name" value="KS3_1"/>
    <property type="match status" value="1"/>
</dbReference>
<dbReference type="Proteomes" id="UP000239203">
    <property type="component" value="Unassembled WGS sequence"/>
</dbReference>
<dbReference type="OrthoDB" id="9778690at2"/>
<dbReference type="Pfam" id="PF16197">
    <property type="entry name" value="KAsynt_C_assoc"/>
    <property type="match status" value="1"/>
</dbReference>
<dbReference type="SUPFAM" id="SSF52151">
    <property type="entry name" value="FabD/lysophospholipase-like"/>
    <property type="match status" value="1"/>
</dbReference>
<feature type="domain" description="Carrier" evidence="7">
    <location>
        <begin position="769"/>
        <end position="845"/>
    </location>
</feature>
<dbReference type="InterPro" id="IPR016035">
    <property type="entry name" value="Acyl_Trfase/lysoPLipase"/>
</dbReference>
<dbReference type="SMART" id="SM00825">
    <property type="entry name" value="PKS_KS"/>
    <property type="match status" value="1"/>
</dbReference>
<dbReference type="PANTHER" id="PTHR43775">
    <property type="entry name" value="FATTY ACID SYNTHASE"/>
    <property type="match status" value="1"/>
</dbReference>
<keyword evidence="5" id="KW-0443">Lipid metabolism</keyword>
<dbReference type="Gene3D" id="3.30.70.3290">
    <property type="match status" value="1"/>
</dbReference>
<keyword evidence="3" id="KW-0808">Transferase</keyword>
<evidence type="ECO:0000313" key="10">
    <source>
        <dbReference type="Proteomes" id="UP000239203"/>
    </source>
</evidence>
<dbReference type="PROSITE" id="PS00012">
    <property type="entry name" value="PHOSPHOPANTETHEINE"/>
    <property type="match status" value="1"/>
</dbReference>
<evidence type="ECO:0000256" key="5">
    <source>
        <dbReference type="ARBA" id="ARBA00023098"/>
    </source>
</evidence>
<accession>A0A2S6GPL8</accession>
<dbReference type="InterPro" id="IPR006162">
    <property type="entry name" value="Ppantetheine_attach_site"/>
</dbReference>
<evidence type="ECO:0000256" key="6">
    <source>
        <dbReference type="ARBA" id="ARBA00023268"/>
    </source>
</evidence>
<keyword evidence="6" id="KW-0511">Multifunctional enzyme</keyword>
<dbReference type="Gene3D" id="3.40.47.10">
    <property type="match status" value="1"/>
</dbReference>
<dbReference type="PANTHER" id="PTHR43775:SF37">
    <property type="entry name" value="SI:DKEY-61P9.11"/>
    <property type="match status" value="1"/>
</dbReference>
<gene>
    <name evidence="9" type="ORF">CLV40_108110</name>
</gene>
<proteinExistence type="predicted"/>
<dbReference type="InterPro" id="IPR032821">
    <property type="entry name" value="PKS_assoc"/>
</dbReference>
<sequence length="873" mass="90881">MTTSDSDIAIIGMACRFPGADSTDRFWEVLREGRETLTRFTDEELLAAGVPAARLADPRYVKAGQTIADVELFDAELFGFTPEEAEILDPQHRVFLECALTALERAGVDPERTEGNIGVYAGAGMNTYLLHNLAARYAGASSVDQYRLMLANDKDFLATRLSYKLNLRGPSLNINTACSTSLVALHTACLGLLGGECDTALVGAVHLGHARQGYQYQDGMIFSPDGHCRAFDARARGTVIGSGAGAVVLKRLADALADGDWIHAVVKGTAVNNDGAGKTGYTAPSVGGQAQVIADAHEVAGVSADRIGYVEAHGTGTPLGDPIEVAALTEAFRRSTDRTGYCALGSVKTNIGHLDTAAGMAGLIKTALLLEHRTLVPSLHFTEPNPDIDFAASPFAVNTETREWASDGPRLAGVSSFGIGGTNAHVVLQEPPTRSTAPQARDRELLVLSGRTEDGLHRATTALARHLRQHRDLDLGAVAQSLGLGRLGRRHRVALVAEGVRDAAMALALGDEERLVRGSVEHEPSAPVPVLTGTAPASTAELYKSVPQYRSAVDELAGSGGAAELLLSSGGPRAAFAHEYALVRTLLAWGVEPTGYAASGPGLAVAAALTGALAPADALALAAGTTPAGFAAPVLPVFSAGTGRWLTDDEAATAAAWTGTGELTAVDGALAGIGGHALHLAPADGTAADLGHLLGLAAAEWVRGADLDFAALRGDDTEAIDAGVPRRVPLPTHQFDRRRHWIDPGAQESAAPRVRERLVDRFDPADPTASLLLVTDHLVDEIGGVLGGRHLAGLDTNLFDLGLDSLVLIEVVAKLSEQLDVEVPATAFVEFPTIRAFVDNLAELLGLAAAPAATAAAAGRTSLRAQRAAALRG</sequence>
<dbReference type="InterPro" id="IPR018201">
    <property type="entry name" value="Ketoacyl_synth_AS"/>
</dbReference>
<dbReference type="GO" id="GO:0005886">
    <property type="term" value="C:plasma membrane"/>
    <property type="evidence" value="ECO:0007669"/>
    <property type="project" value="TreeGrafter"/>
</dbReference>
<dbReference type="Pfam" id="PF00109">
    <property type="entry name" value="ketoacyl-synt"/>
    <property type="match status" value="1"/>
</dbReference>
<keyword evidence="10" id="KW-1185">Reference proteome</keyword>
<dbReference type="InterPro" id="IPR009081">
    <property type="entry name" value="PP-bd_ACP"/>
</dbReference>
<dbReference type="RefSeq" id="WP_104479871.1">
    <property type="nucleotide sequence ID" value="NZ_CP154825.1"/>
</dbReference>
<feature type="domain" description="Ketosynthase family 3 (KS3)" evidence="8">
    <location>
        <begin position="5"/>
        <end position="430"/>
    </location>
</feature>
<evidence type="ECO:0000256" key="4">
    <source>
        <dbReference type="ARBA" id="ARBA00022832"/>
    </source>
</evidence>
<evidence type="ECO:0000256" key="1">
    <source>
        <dbReference type="ARBA" id="ARBA00022450"/>
    </source>
</evidence>
<dbReference type="AlphaFoldDB" id="A0A2S6GPL8"/>
<dbReference type="GO" id="GO:0006633">
    <property type="term" value="P:fatty acid biosynthetic process"/>
    <property type="evidence" value="ECO:0007669"/>
    <property type="project" value="InterPro"/>
</dbReference>
<dbReference type="Gene3D" id="1.10.1200.10">
    <property type="entry name" value="ACP-like"/>
    <property type="match status" value="1"/>
</dbReference>
<dbReference type="GO" id="GO:0004312">
    <property type="term" value="F:fatty acid synthase activity"/>
    <property type="evidence" value="ECO:0007669"/>
    <property type="project" value="TreeGrafter"/>
</dbReference>
<dbReference type="InterPro" id="IPR014030">
    <property type="entry name" value="Ketoacyl_synth_N"/>
</dbReference>
<organism evidence="9 10">
    <name type="scientific">Actinokineospora auranticolor</name>
    <dbReference type="NCBI Taxonomy" id="155976"/>
    <lineage>
        <taxon>Bacteria</taxon>
        <taxon>Bacillati</taxon>
        <taxon>Actinomycetota</taxon>
        <taxon>Actinomycetes</taxon>
        <taxon>Pseudonocardiales</taxon>
        <taxon>Pseudonocardiaceae</taxon>
        <taxon>Actinokineospora</taxon>
    </lineage>
</organism>
<dbReference type="GO" id="GO:0005737">
    <property type="term" value="C:cytoplasm"/>
    <property type="evidence" value="ECO:0007669"/>
    <property type="project" value="TreeGrafter"/>
</dbReference>
<dbReference type="InterPro" id="IPR014031">
    <property type="entry name" value="Ketoacyl_synth_C"/>
</dbReference>
<evidence type="ECO:0000256" key="2">
    <source>
        <dbReference type="ARBA" id="ARBA00022553"/>
    </source>
</evidence>
<reference evidence="9 10" key="1">
    <citation type="submission" date="2018-02" db="EMBL/GenBank/DDBJ databases">
        <title>Genomic Encyclopedia of Archaeal and Bacterial Type Strains, Phase II (KMG-II): from individual species to whole genera.</title>
        <authorList>
            <person name="Goeker M."/>
        </authorList>
    </citation>
    <scope>NUCLEOTIDE SEQUENCE [LARGE SCALE GENOMIC DNA]</scope>
    <source>
        <strain evidence="9 10">YU 961-1</strain>
    </source>
</reference>
<protein>
    <submittedName>
        <fullName evidence="9">Phosphopantetheine binding protein</fullName>
    </submittedName>
</protein>
<dbReference type="GO" id="GO:0071770">
    <property type="term" value="P:DIM/DIP cell wall layer assembly"/>
    <property type="evidence" value="ECO:0007669"/>
    <property type="project" value="TreeGrafter"/>
</dbReference>
<evidence type="ECO:0000256" key="3">
    <source>
        <dbReference type="ARBA" id="ARBA00022679"/>
    </source>
</evidence>
<dbReference type="Pfam" id="PF02801">
    <property type="entry name" value="Ketoacyl-synt_C"/>
    <property type="match status" value="1"/>
</dbReference>
<dbReference type="EMBL" id="PTIX01000008">
    <property type="protein sequence ID" value="PPK67113.1"/>
    <property type="molecule type" value="Genomic_DNA"/>
</dbReference>
<dbReference type="InterPro" id="IPR036736">
    <property type="entry name" value="ACP-like_sf"/>
</dbReference>
<dbReference type="SUPFAM" id="SSF47336">
    <property type="entry name" value="ACP-like"/>
    <property type="match status" value="1"/>
</dbReference>
<dbReference type="InterPro" id="IPR020841">
    <property type="entry name" value="PKS_Beta-ketoAc_synthase_dom"/>
</dbReference>
<evidence type="ECO:0000259" key="8">
    <source>
        <dbReference type="PROSITE" id="PS52004"/>
    </source>
</evidence>
<dbReference type="InterPro" id="IPR050091">
    <property type="entry name" value="PKS_NRPS_Biosynth_Enz"/>
</dbReference>
<dbReference type="PROSITE" id="PS52004">
    <property type="entry name" value="KS3_2"/>
    <property type="match status" value="1"/>
</dbReference>
<keyword evidence="1" id="KW-0596">Phosphopantetheine</keyword>
<keyword evidence="2" id="KW-0597">Phosphoprotein</keyword>